<keyword evidence="2" id="KW-0808">Transferase</keyword>
<feature type="transmembrane region" description="Helical" evidence="1">
    <location>
        <begin position="35"/>
        <end position="53"/>
    </location>
</feature>
<dbReference type="RefSeq" id="WP_161818835.1">
    <property type="nucleotide sequence ID" value="NZ_JAACJS010000015.1"/>
</dbReference>
<protein>
    <submittedName>
        <fullName evidence="2">Phosphatidate cytidylyltransferase</fullName>
    </submittedName>
</protein>
<evidence type="ECO:0000256" key="1">
    <source>
        <dbReference type="SAM" id="Phobius"/>
    </source>
</evidence>
<keyword evidence="1" id="KW-1133">Transmembrane helix</keyword>
<accession>A0ABW9ZTS2</accession>
<keyword evidence="1" id="KW-0812">Transmembrane</keyword>
<keyword evidence="1" id="KW-0472">Membrane</keyword>
<dbReference type="GO" id="GO:0016779">
    <property type="term" value="F:nucleotidyltransferase activity"/>
    <property type="evidence" value="ECO:0007669"/>
    <property type="project" value="UniProtKB-KW"/>
</dbReference>
<gene>
    <name evidence="2" type="ORF">GWC95_11315</name>
</gene>
<proteinExistence type="predicted"/>
<dbReference type="EMBL" id="JAACJS010000015">
    <property type="protein sequence ID" value="NCI50515.1"/>
    <property type="molecule type" value="Genomic_DNA"/>
</dbReference>
<keyword evidence="3" id="KW-1185">Reference proteome</keyword>
<comment type="caution">
    <text evidence="2">The sequence shown here is derived from an EMBL/GenBank/DDBJ whole genome shotgun (WGS) entry which is preliminary data.</text>
</comment>
<name>A0ABW9ZTS2_9BACT</name>
<keyword evidence="2" id="KW-0548">Nucleotidyltransferase</keyword>
<reference evidence="2 3" key="1">
    <citation type="submission" date="2020-01" db="EMBL/GenBank/DDBJ databases">
        <title>Genome analysis.</title>
        <authorList>
            <person name="Wu S."/>
            <person name="Wang G."/>
        </authorList>
    </citation>
    <scope>NUCLEOTIDE SEQUENCE [LARGE SCALE GENOMIC DNA]</scope>
    <source>
        <strain evidence="2 3">SYL130</strain>
    </source>
</reference>
<evidence type="ECO:0000313" key="3">
    <source>
        <dbReference type="Proteomes" id="UP000753802"/>
    </source>
</evidence>
<dbReference type="Proteomes" id="UP000753802">
    <property type="component" value="Unassembled WGS sequence"/>
</dbReference>
<evidence type="ECO:0000313" key="2">
    <source>
        <dbReference type="EMBL" id="NCI50515.1"/>
    </source>
</evidence>
<organism evidence="2 3">
    <name type="scientific">Sediminibacterium roseum</name>
    <dbReference type="NCBI Taxonomy" id="1978412"/>
    <lineage>
        <taxon>Bacteria</taxon>
        <taxon>Pseudomonadati</taxon>
        <taxon>Bacteroidota</taxon>
        <taxon>Chitinophagia</taxon>
        <taxon>Chitinophagales</taxon>
        <taxon>Chitinophagaceae</taxon>
        <taxon>Sediminibacterium</taxon>
    </lineage>
</organism>
<sequence>MKTVVPVASALLLFLIVMLLPGCSAIAGIFKAGVWAGIALVGVVLLLVIFLFSRKK</sequence>